<dbReference type="GO" id="GO:0006897">
    <property type="term" value="P:endocytosis"/>
    <property type="evidence" value="ECO:0007669"/>
    <property type="project" value="TreeGrafter"/>
</dbReference>
<evidence type="ECO:0000313" key="6">
    <source>
        <dbReference type="EMBL" id="RWA06466.1"/>
    </source>
</evidence>
<dbReference type="CDD" id="cd08771">
    <property type="entry name" value="DLP_1"/>
    <property type="match status" value="1"/>
</dbReference>
<dbReference type="EMBL" id="RYZI01000335">
    <property type="protein sequence ID" value="RWA06466.1"/>
    <property type="molecule type" value="Genomic_DNA"/>
</dbReference>
<feature type="compositionally biased region" description="Polar residues" evidence="3">
    <location>
        <begin position="13"/>
        <end position="29"/>
    </location>
</feature>
<dbReference type="PANTHER" id="PTHR11566">
    <property type="entry name" value="DYNAMIN"/>
    <property type="match status" value="1"/>
</dbReference>
<dbReference type="SUPFAM" id="SSF52540">
    <property type="entry name" value="P-loop containing nucleoside triphosphate hydrolases"/>
    <property type="match status" value="1"/>
</dbReference>
<accession>A0A439CWF7</accession>
<dbReference type="InterPro" id="IPR000375">
    <property type="entry name" value="Dynamin_stalk"/>
</dbReference>
<evidence type="ECO:0000256" key="2">
    <source>
        <dbReference type="ARBA" id="ARBA00023134"/>
    </source>
</evidence>
<evidence type="ECO:0000256" key="1">
    <source>
        <dbReference type="ARBA" id="ARBA00022741"/>
    </source>
</evidence>
<dbReference type="PRINTS" id="PR00195">
    <property type="entry name" value="DYNAMIN"/>
</dbReference>
<keyword evidence="7" id="KW-1185">Reference proteome</keyword>
<organism evidence="6 7">
    <name type="scientific">Xylaria grammica</name>
    <dbReference type="NCBI Taxonomy" id="363999"/>
    <lineage>
        <taxon>Eukaryota</taxon>
        <taxon>Fungi</taxon>
        <taxon>Dikarya</taxon>
        <taxon>Ascomycota</taxon>
        <taxon>Pezizomycotina</taxon>
        <taxon>Sordariomycetes</taxon>
        <taxon>Xylariomycetidae</taxon>
        <taxon>Xylariales</taxon>
        <taxon>Xylariaceae</taxon>
        <taxon>Xylaria</taxon>
    </lineage>
</organism>
<dbReference type="PROSITE" id="PS51388">
    <property type="entry name" value="GED"/>
    <property type="match status" value="1"/>
</dbReference>
<reference evidence="6 7" key="1">
    <citation type="submission" date="2018-12" db="EMBL/GenBank/DDBJ databases">
        <title>Draft genome sequence of Xylaria grammica IHI A82.</title>
        <authorList>
            <person name="Buettner E."/>
            <person name="Kellner H."/>
        </authorList>
    </citation>
    <scope>NUCLEOTIDE SEQUENCE [LARGE SCALE GENOMIC DNA]</scope>
    <source>
        <strain evidence="6 7">IHI A82</strain>
    </source>
</reference>
<dbReference type="GO" id="GO:0005525">
    <property type="term" value="F:GTP binding"/>
    <property type="evidence" value="ECO:0007669"/>
    <property type="project" value="InterPro"/>
</dbReference>
<dbReference type="Pfam" id="PF00350">
    <property type="entry name" value="Dynamin_N"/>
    <property type="match status" value="1"/>
</dbReference>
<dbReference type="AlphaFoldDB" id="A0A439CWF7"/>
<keyword evidence="2" id="KW-0342">GTP-binding</keyword>
<evidence type="ECO:0000313" key="7">
    <source>
        <dbReference type="Proteomes" id="UP000286045"/>
    </source>
</evidence>
<dbReference type="Pfam" id="PF01031">
    <property type="entry name" value="Dynamin_M"/>
    <property type="match status" value="1"/>
</dbReference>
<proteinExistence type="predicted"/>
<evidence type="ECO:0008006" key="8">
    <source>
        <dbReference type="Google" id="ProtNLM"/>
    </source>
</evidence>
<comment type="caution">
    <text evidence="6">The sequence shown here is derived from an EMBL/GenBank/DDBJ whole genome shotgun (WGS) entry which is preliminary data.</text>
</comment>
<evidence type="ECO:0000259" key="4">
    <source>
        <dbReference type="PROSITE" id="PS51388"/>
    </source>
</evidence>
<dbReference type="GO" id="GO:0008017">
    <property type="term" value="F:microtubule binding"/>
    <property type="evidence" value="ECO:0007669"/>
    <property type="project" value="TreeGrafter"/>
</dbReference>
<dbReference type="GO" id="GO:0000266">
    <property type="term" value="P:mitochondrial fission"/>
    <property type="evidence" value="ECO:0007669"/>
    <property type="project" value="TreeGrafter"/>
</dbReference>
<dbReference type="GO" id="GO:0005739">
    <property type="term" value="C:mitochondrion"/>
    <property type="evidence" value="ECO:0007669"/>
    <property type="project" value="TreeGrafter"/>
</dbReference>
<dbReference type="GO" id="GO:0005874">
    <property type="term" value="C:microtubule"/>
    <property type="evidence" value="ECO:0007669"/>
    <property type="project" value="TreeGrafter"/>
</dbReference>
<dbReference type="InterPro" id="IPR030381">
    <property type="entry name" value="G_DYNAMIN_dom"/>
</dbReference>
<dbReference type="GO" id="GO:0003924">
    <property type="term" value="F:GTPase activity"/>
    <property type="evidence" value="ECO:0007669"/>
    <property type="project" value="InterPro"/>
</dbReference>
<dbReference type="InterPro" id="IPR022812">
    <property type="entry name" value="Dynamin"/>
</dbReference>
<feature type="domain" description="Dynamin-type G" evidence="5">
    <location>
        <begin position="68"/>
        <end position="360"/>
    </location>
</feature>
<protein>
    <recommendedName>
        <fullName evidence="8">GED domain-containing protein</fullName>
    </recommendedName>
</protein>
<evidence type="ECO:0000256" key="3">
    <source>
        <dbReference type="SAM" id="MobiDB-lite"/>
    </source>
</evidence>
<dbReference type="Proteomes" id="UP000286045">
    <property type="component" value="Unassembled WGS sequence"/>
</dbReference>
<dbReference type="GO" id="GO:0016559">
    <property type="term" value="P:peroxisome fission"/>
    <property type="evidence" value="ECO:0007669"/>
    <property type="project" value="TreeGrafter"/>
</dbReference>
<dbReference type="FunFam" id="3.40.50.300:FF:001425">
    <property type="entry name" value="Dynamin GTPase, putative"/>
    <property type="match status" value="1"/>
</dbReference>
<dbReference type="InterPro" id="IPR020850">
    <property type="entry name" value="GED_dom"/>
</dbReference>
<keyword evidence="1" id="KW-0547">Nucleotide-binding</keyword>
<feature type="region of interest" description="Disordered" evidence="3">
    <location>
        <begin position="1"/>
        <end position="29"/>
    </location>
</feature>
<dbReference type="STRING" id="363999.A0A439CWF7"/>
<dbReference type="Gene3D" id="3.40.50.300">
    <property type="entry name" value="P-loop containing nucleotide triphosphate hydrolases"/>
    <property type="match status" value="1"/>
</dbReference>
<dbReference type="InterPro" id="IPR001401">
    <property type="entry name" value="Dynamin_GTPase"/>
</dbReference>
<dbReference type="SMART" id="SM00053">
    <property type="entry name" value="DYNc"/>
    <property type="match status" value="1"/>
</dbReference>
<evidence type="ECO:0000259" key="5">
    <source>
        <dbReference type="PROSITE" id="PS51718"/>
    </source>
</evidence>
<name>A0A439CWF7_9PEZI</name>
<dbReference type="InterPro" id="IPR045063">
    <property type="entry name" value="Dynamin_N"/>
</dbReference>
<gene>
    <name evidence="6" type="ORF">EKO27_g8647</name>
</gene>
<dbReference type="PANTHER" id="PTHR11566:SF66">
    <property type="entry name" value="INTERFERON-INDUCED GTP-BINDING PROTEIN MX"/>
    <property type="match status" value="1"/>
</dbReference>
<dbReference type="GO" id="GO:0048312">
    <property type="term" value="P:intracellular distribution of mitochondria"/>
    <property type="evidence" value="ECO:0007669"/>
    <property type="project" value="TreeGrafter"/>
</dbReference>
<dbReference type="GO" id="GO:0016020">
    <property type="term" value="C:membrane"/>
    <property type="evidence" value="ECO:0007669"/>
    <property type="project" value="TreeGrafter"/>
</dbReference>
<feature type="domain" description="GED" evidence="4">
    <location>
        <begin position="661"/>
        <end position="752"/>
    </location>
</feature>
<dbReference type="InterPro" id="IPR027417">
    <property type="entry name" value="P-loop_NTPase"/>
</dbReference>
<dbReference type="PROSITE" id="PS51718">
    <property type="entry name" value="G_DYNAMIN_2"/>
    <property type="match status" value="1"/>
</dbReference>
<sequence>MFLQKAPSRALDTMQSPAESEDSATSLHTPHQIDEICNTSSLDELQTDEQRLVLDTIAQVRKCGLESILSLPQLVVCGDQSAGKSSVLEALTEIPFPRNDNLCTRFATEISLRRGPSDTLTIRIIPDEARSPNEKQSIKAFVESITDFRDLPRVMDLAMVAMGIANKDEPDTLAPTRAFARDTLSIEIEGPSRPQLTLVDIPGLIHASTKGVSDADVALVAEITEHYISQPRTICLAVISAANDVANQTILTKVRRVDPQGDRTLGIITKPDIPPAGSGSANAFLELARNENVFFKLGWHVLRNRKFEESANSLVERNQTEAMFFRTSNFKSLPKECVGVDALRTRLSVLLFEHVKQELPQLRQDLEEALYEAHKERDLLGAPRSSSEECRSYLAQLSLDYYELCKAAVHGFYEESFFHFNSDEEFSSKSNITIVRLRAVIQQLNTDFAKAFRLRGHKFQVDLSDQSSTKRTPTQPGDDGQIRLSKEEAFDWIRKALVRTRGKELVGNFNPLLVGELFWEQSSGWKQLAVDHLEEVSHVCERFLGILLDAKVPKDVRSRLFSSKISDALKGRRQAAHRELDLIWKDSRSFPINYNHYYTDTMTKRRQERQKASLAQALESSTEHHRLPGCHLDHTSAKINIERVITNFTERIDPDMENFSCEDVLDCLFSIYKELQKTFVANITTQVIERHIVRGLEDIFSPLVVNSMLNVEVEAIASEPLPTRGLRDFLNDRIKKLEDGQDTFRNMMRNTTK</sequence>